<feature type="domain" description="Fibronectin type-III" evidence="1">
    <location>
        <begin position="999"/>
        <end position="1083"/>
    </location>
</feature>
<feature type="domain" description="Fibronectin type-III" evidence="1">
    <location>
        <begin position="2342"/>
        <end position="2427"/>
    </location>
</feature>
<organism evidence="2 3">
    <name type="scientific">Xenopus laevis</name>
    <name type="common">African clawed frog</name>
    <dbReference type="NCBI Taxonomy" id="8355"/>
    <lineage>
        <taxon>Eukaryota</taxon>
        <taxon>Metazoa</taxon>
        <taxon>Chordata</taxon>
        <taxon>Craniata</taxon>
        <taxon>Vertebrata</taxon>
        <taxon>Euteleostomi</taxon>
        <taxon>Amphibia</taxon>
        <taxon>Batrachia</taxon>
        <taxon>Anura</taxon>
        <taxon>Pipoidea</taxon>
        <taxon>Pipidae</taxon>
        <taxon>Xenopodinae</taxon>
        <taxon>Xenopus</taxon>
        <taxon>Xenopus</taxon>
    </lineage>
</organism>
<feature type="domain" description="Fibronectin type-III" evidence="1">
    <location>
        <begin position="1839"/>
        <end position="1923"/>
    </location>
</feature>
<dbReference type="Pfam" id="PF00041">
    <property type="entry name" value="fn3"/>
    <property type="match status" value="47"/>
</dbReference>
<dbReference type="PANTHER" id="PTHR46957:SF10">
    <property type="entry name" value="PROTEIN TYROSINE PHOSPHATASE, RECEPTOR TYPE, H"/>
    <property type="match status" value="1"/>
</dbReference>
<feature type="domain" description="Fibronectin type-III" evidence="1">
    <location>
        <begin position="1336"/>
        <end position="1419"/>
    </location>
</feature>
<dbReference type="PROSITE" id="PS50853">
    <property type="entry name" value="FN3"/>
    <property type="match status" value="32"/>
</dbReference>
<dbReference type="InterPro" id="IPR050713">
    <property type="entry name" value="RTP_Phos/Ushers"/>
</dbReference>
<feature type="domain" description="Fibronectin type-III" evidence="1">
    <location>
        <begin position="3010"/>
        <end position="3094"/>
    </location>
</feature>
<keyword evidence="2" id="KW-1185">Reference proteome</keyword>
<feature type="domain" description="Fibronectin type-III" evidence="1">
    <location>
        <begin position="660"/>
        <end position="744"/>
    </location>
</feature>
<feature type="domain" description="Fibronectin type-III" evidence="1">
    <location>
        <begin position="3346"/>
        <end position="3429"/>
    </location>
</feature>
<feature type="domain" description="Fibronectin type-III" evidence="1">
    <location>
        <begin position="2927"/>
        <end position="3009"/>
    </location>
</feature>
<feature type="domain" description="Fibronectin type-III" evidence="1">
    <location>
        <begin position="3430"/>
        <end position="3514"/>
    </location>
</feature>
<feature type="domain" description="Fibronectin type-III" evidence="1">
    <location>
        <begin position="2092"/>
        <end position="2175"/>
    </location>
</feature>
<dbReference type="SMART" id="SM00060">
    <property type="entry name" value="FN3"/>
    <property type="match status" value="57"/>
</dbReference>
<feature type="domain" description="Fibronectin type-III" evidence="1">
    <location>
        <begin position="4102"/>
        <end position="4186"/>
    </location>
</feature>
<feature type="domain" description="Fibronectin type-III" evidence="1">
    <location>
        <begin position="3850"/>
        <end position="3934"/>
    </location>
</feature>
<feature type="domain" description="Fibronectin type-III" evidence="1">
    <location>
        <begin position="380"/>
        <end position="488"/>
    </location>
</feature>
<dbReference type="OrthoDB" id="10253954at2759"/>
<feature type="domain" description="Fibronectin type-III" evidence="1">
    <location>
        <begin position="3684"/>
        <end position="3766"/>
    </location>
</feature>
<dbReference type="Proteomes" id="UP000186698">
    <property type="component" value="Chromosome 5S"/>
</dbReference>
<feature type="domain" description="Fibronectin type-III" evidence="1">
    <location>
        <begin position="3596"/>
        <end position="3682"/>
    </location>
</feature>
<feature type="domain" description="Fibronectin type-III" evidence="1">
    <location>
        <begin position="43"/>
        <end position="122"/>
    </location>
</feature>
<evidence type="ECO:0000259" key="1">
    <source>
        <dbReference type="PROSITE" id="PS50853"/>
    </source>
</evidence>
<dbReference type="RefSeq" id="XP_041420715.1">
    <property type="nucleotide sequence ID" value="XM_041564781.1"/>
</dbReference>
<feature type="domain" description="Fibronectin type-III" evidence="1">
    <location>
        <begin position="2007"/>
        <end position="2091"/>
    </location>
</feature>
<dbReference type="InterPro" id="IPR013783">
    <property type="entry name" value="Ig-like_fold"/>
</dbReference>
<dbReference type="InterPro" id="IPR036116">
    <property type="entry name" value="FN3_sf"/>
</dbReference>
<feature type="domain" description="Fibronectin type-III" evidence="1">
    <location>
        <begin position="3178"/>
        <end position="3262"/>
    </location>
</feature>
<feature type="domain" description="Fibronectin type-III" evidence="1">
    <location>
        <begin position="1167"/>
        <end position="1250"/>
    </location>
</feature>
<name>A0A8J1KTS4_XENLA</name>
<accession>A0A8J1KTS4</accession>
<feature type="domain" description="Fibronectin type-III" evidence="1">
    <location>
        <begin position="2839"/>
        <end position="2926"/>
    </location>
</feature>
<feature type="domain" description="Fibronectin type-III" evidence="1">
    <location>
        <begin position="4433"/>
        <end position="4520"/>
    </location>
</feature>
<dbReference type="KEGG" id="xla:108718067"/>
<feature type="domain" description="Fibronectin type-III" evidence="1">
    <location>
        <begin position="2675"/>
        <end position="2758"/>
    </location>
</feature>
<feature type="domain" description="Fibronectin type-III" evidence="1">
    <location>
        <begin position="4773"/>
        <end position="4857"/>
    </location>
</feature>
<feature type="domain" description="Fibronectin type-III" evidence="1">
    <location>
        <begin position="208"/>
        <end position="294"/>
    </location>
</feature>
<feature type="domain" description="Fibronectin type-III" evidence="1">
    <location>
        <begin position="745"/>
        <end position="824"/>
    </location>
</feature>
<dbReference type="InterPro" id="IPR003961">
    <property type="entry name" value="FN3_dom"/>
</dbReference>
<dbReference type="Gene3D" id="2.60.40.10">
    <property type="entry name" value="Immunoglobulins"/>
    <property type="match status" value="53"/>
</dbReference>
<dbReference type="GO" id="GO:0043235">
    <property type="term" value="C:receptor complex"/>
    <property type="evidence" value="ECO:0000318"/>
    <property type="project" value="GO_Central"/>
</dbReference>
<feature type="domain" description="Fibronectin type-III" evidence="1">
    <location>
        <begin position="489"/>
        <end position="575"/>
    </location>
</feature>
<dbReference type="PANTHER" id="PTHR46957">
    <property type="entry name" value="CYTOKINE RECEPTOR"/>
    <property type="match status" value="1"/>
</dbReference>
<dbReference type="CDD" id="cd00063">
    <property type="entry name" value="FN3"/>
    <property type="match status" value="49"/>
</dbReference>
<proteinExistence type="predicted"/>
<reference evidence="3" key="1">
    <citation type="submission" date="2025-08" db="UniProtKB">
        <authorList>
            <consortium name="RefSeq"/>
        </authorList>
    </citation>
    <scope>IDENTIFICATION</scope>
    <source>
        <strain evidence="3">J_2021</strain>
        <tissue evidence="3">Erythrocytes</tissue>
    </source>
</reference>
<feature type="domain" description="Fibronectin type-III" evidence="1">
    <location>
        <begin position="1503"/>
        <end position="1587"/>
    </location>
</feature>
<gene>
    <name evidence="3" type="primary">LOC108718067</name>
</gene>
<feature type="domain" description="Fibronectin type-III" evidence="1">
    <location>
        <begin position="1251"/>
        <end position="1335"/>
    </location>
</feature>
<evidence type="ECO:0000313" key="3">
    <source>
        <dbReference type="RefSeq" id="XP_041420715.1"/>
    </source>
</evidence>
<sequence>MHLILFKAKISHIKKIPSYIARCSVVYNICTHCLCCSISDPSPIQNLSVLEVQSSSAILRWSPPLTGASDYHVLVIGSPTLYMDLSSTEAILNDLIPGNYYTVIVTANGSPVEISFSTVPGKIKNLAVVCVTQRTVSLSWQPSEGNSSSYVMRILQFPAFKGNLILESVTIDNLTPGNFYTFYISVVVGESMVEGNDTSISTYTYPGEVVNLTVSNITTSSVFLSWLSPVGNSSSFLIQILQNSTFEMKLATSSAEISDLQPGNLYTFLVSALVGETNIQGNSSEISAYAMPGRIKNLTIVCFTLRTVSLSWQQPEGNYSSYMLRISQFPTFKGVMGLTSVTIDSLTPGNFYTFYVSAAVGEYFAEGDSTNISIYMKPEQVKNLTSYNISSTSLSLKWDPPNGNYSSFLIQLLGNTSFSLTVPSEGNISASLVQMLDNSTSSRIVKSNVVSIEGLTPGNMYTFFITALVGESNLQGDSATIAPYTMPGKIKNLTIVCLTEHTVSLSWQPPEGNFSAYIFRIAQFSSFNGSLNAENVTIDSLIPGNVYTFYISAVGGDSFVEGDSTAISTYTMPGQIKNLTIVCVTEHTVSLSWQPPEGNFSSYIVRIAQFPTFNGSLNVENVTTDNLIPGNFYTFYISAVVDSFVEGNSNAISTYMVPGKIKNLTIVCVTEHTVSLNWQPPDGNFSSYIVRIAQFPTFNGSLNVENVTTDNLIPGNFYTFYISAVVDSFVEGNSNAISTYMLPGRVRNLTIVCATEHTVSLSWQPPEGNFSSYIFRIAQVPSFNGSLNVENLTIDNLTPGNFYTFYISAVVGDSFVEGDSTAISTYMVPSAIEILIIDNVTTNSVSLSWPIPFGNISSYIIQVLGTPSNELIVNTNYFLVDQLIPGNYYTFIVFTIAGDMNGTKTENSTFTVPSVIASLIIDNVTTNSVSLSWSSPIGNISSYIIQLLGIPSNELILDTNSTIVDQLIPGNYYTFTVFAIAGNINGPKTENSTFTVPSVIANLVIDNVTSTSMSLSWASPVGNISSYIIQIQGTPSKELIVNTNFSLVDELTPGNYYTFVVFATAGKMNGTTTENSTFTVPSVIISLVIDNVTTTSVSLTWATPVGNISSYIIQIQGTPSKELIVNTNSSLVDELTSGNYYTFMVFATAGNMNGTKTENSTFIVPSVIASLVIDNVTTTSVSLSWAIPVGNISSYIIQVQGTPSKELIANTNSSLVDELTPGNYYTFVVFATAGNMNGTKTENSTFTVPSVIANLVIDNVTSTSMSLSWASPVGNISSYIIQIQGTPSKELIVNTNFSLVDELTPGNYYTFVVFATAGKMNGTTTENSTFTVPSVIISLVIDNVTTTSVSLTWATPVGNISSYIIQIQGTPSKELIVNTNSSLVDELTPGNYYTFMVFATAGNMNGTKTENSTFIVPSVIASLVIDNVTTTSVSLSWAIPVGYISSYIIQVQGTPSKELIANTNSSLVDELTPGNYYTFVVFATAGKMNGTKTEISTFIVPSVIANLVIDNVTTTSVSLSWATPVGNISSYIIQVQGTPSKELIVNTNSSFVDELTPGNYYTFVVFATAGNINGTTTENSTFTVPSVITSLIIDNVTTTSMSLSWAIPLGNISSYIIQVQGTPSKELIVNTNSSLVDELTPGNYYTFVVFATAGNMNGTKTKISTFIVPSVIASLVIDNVTTTSVSLSWATPVGNISSYIIQVQGTPSKELIVNTNSSFVDELTPGNYYTFVVFATAGKMNGTKTEISTFIVPSVIASLVIDNVTTTSVSLSWAIPVGNISSYIIQVQGTPSKELIVNTNSSLVDELTPGNYYTFVVFATAGNMNGTETVISTFIVPSVIASLVIDNVTTTSVSLSWATPVGNISSYIIQVQGTPSKELIVNTNSSLVDELTPGNDYTFVVFATAGNMNGTTTENSTFTVPSVITSLIIDNVTTTLMSLRWAIPLGNISSYIIQVQGTPSKELIVNTNSSLVDELTPGNYYTFVVFATAGNMNGTKTKISTFIVPSVIASLVIDNVTTTSVSLSWATPVGNISSYIIQVQGTPSKELIVNTNSSLVDELTPGNYYTFVVFTTAGNMNGTKIENSTFTVPSVITSLIIDNVTTTSVSLSWAIPLGNISSYIIQVQGTPSKELTVNTNYSLVDQLIPGNYYTFTVFDTVGNMNSTKKENSTFTEPASIIVNDVLKLNANVLTVNWQLSQGNYSYYMAEVMINPPQFFNTTSPFLSFYSLPIGELHKIRIFAVAGNGIQGKRRTVLFLLSDTLNYTNVFTDSVALAWMSTDEHNISFVINVTGSPSVSWIGSANQTLIEGLTPGNLYTIQLSAYQGSDMLYGFGSSLLLQTRPGVVNNIEVGNVSTYSVDLSWGPPIGQHNYYSIEVIGYVLQQLNTTLESISVQSLTPGTNYTFRIQAVVGDNLLGDPADISSFTKPGNINILNIDKISNSSLYVSWQLTEGNRTSYLVEVRGDAPQQFYVESESVIITNLTTGNQYTVGISAIAGSQQGNKYEFSVLLSDTLSCTNISTKSIKLLWNALSESNITYTINVIGSPPGNWSNFTNEIVLENLIPGNLYIIQLSAYQGNNVLHGYGGQISVYTRPDEVRNVTFGKETISSIDVSWLPPVGNYSFFKVEISGVQNMTNSTLWTFQELTAATQYKIQIFAVAGEDITGSSVVFLLYTRPDVVRNLSISLLNTTSVFLSWHKPQGGKSDYNIEVLDTDITITSSTESCTITGLNPGSQYTFLVYAVVGNIKGNPVNVSVGTIPSVIGSLIIDNITTNSVSLSWPIPFGSISSYVIQVLGATWKELIVNTNSTTVDELTPGNYYIFVVFATAGNMNGTKTENSTFTVPSVITSLIIDNVTTNSVSLSWAIPLGNISSYIIQVLGTPSKEQIVNTNSSLVDQLIPGNYYTFTVFATAGNMNGSITMNFTFIVPSLITSLTIDNVTTNSVSLSWPIPLGNISSYIIQVLGIPSKELTVNTNSFLVDQLIPGNYYIFVVIATAGNMNGTEILNSTFTVPTVITSLIIDSVTTNSVSLSWSIPLGNISSYIIQVLGTSSKELTVNLNSTIVDQLIPGNYYIFMVFATAGNMNGTKTHNSTFTVPSVIAKLTIDNVTTNSVSLSWPIPFGNISSYIIQILGTPSKELIVNTNSSLVDQLIPGNYYTFMVFAIAGNMNGIKTQNSTFTVPSVITSLNIDSVTTNSVSLSWPIPLGNISSYIIQVLGTPQKDLIANTNSLLVDQLTPGNFYTFMVFATAGNVTGMKTQNSTFTVPSLITSLIIDIVTTNSVSLSWAIPLGNFSSYTIQVSGTPSKELMVNTNSSLVDQLIPGNYYTFTVFVTAGSMNGTKIQNSIFTVPPVIAGLIIDNVTTNSVSLSWAIPSGNISSYIIQVLGTPSKELIVNTNTSHVDQLIPGNYYTFMVFATNGNINGTKTENSTFTVLPVIASLTIDNVTANSLSLRWPIPLGNISSYIIQVLGTPSVELKVNTNSSLVNWLIPGNYYTFMVYATNGNMNGTKIQNSTFTVLPAIASLIIDNVTTNSVALSWAIPLGNISSYIIQVLVNPLKELTVNTNYSLLDHLIPGNYYTFLVFAVNGNMNGTKTLNSTFTVPPAIPNLTISNVTTNSVSLSWATPLGNVSSYIIQVLGTPSKKLIMNTNFSLVDQLIPGNYYTFMVFATNGNMNGAKTQNSTFTVLPAIASLIIDNVTTTSVSLSWAIPLGNISSYIIQVLGNPLKELVVNTNFSLMENLIPGNYYTFIVFAINGNINGTKTLNSTFTVLPVIASLIVDNITTNSVSLSWAIPLGNISSYIIQVVGIPSKELIVNTNYSLVNHLIPGNYYTFMVFATNGNINSTKTSNSTFMVLPEIASLIIDNITANSVSLSWPIPLGNISSYFIQVLGTPSKELVVNTNSSLVNQLIPGNNYTFVVFATNGNINGTKTSNSTFTVLPVITSLIIYNVTTTSVSLSWPIPSGYGSSYMIQVLGTPMKELMVNANSLIVNQLIPGNYYTFTVSATIENMNGTKTQNSTNTVPSEIGSLSIDNVTTTSVFLRWIIPFGNFSSYIIQVLGTPSKELIVNTNSSNVDQLIPGNYYTFVVFARVGNMNGTKTENYTFIYPSEITSLTIDNITTTSVSLSWPIPLGNISSYIIQVLGTPSKELRVTTKSSFVDQLIPGNKYTFIVIATVGNMNSRKIENSTFTVPGNINIVNINKISNSSLYVSWQLTEGNRTSYLVELRGDRPQQFYVASESVNISNLTTGNQYTVGITAIAGSQQGNKYEFSVLLSDTLSCTNISTKSMKLLWNALSEPNISYTINVIGSPPGNWSYSINEIVLENLIPGNLYIIQLSAYQGNNVLHGYGGQIAVNTIPPVIENLIIDNVTTNSVSLRWPIPLGNISSYIIQVLGTPSKELRVDTNSSLVDQLIPGNYYAFMVFTTNGNINGTKTQNSRFIVPSAIESLNIGSVTNTSVFLSWPIPLGNISSYIIQISGTPSKELIINTNSSLVDQLIPGNYYTFTVFARAGDMNGTKIVNSTFTILPAITSLIIDNVTTNSVSLSWPILLGNISSYIIRVLGTPQKELIVNTNSLLVDQLIPGNFYTFVVFVQSGNKNGTNTQKSTFTFPSAIRSLIIDSVTTNSVSLRWPIPFGNISSYIIQVSGTPSKEPMTVNTNSSLVERLVPGNYYTFTVFATAGNMNGQKTVDSTSTVPSAIESLIIGNLTNTSVSLRWPIPIGNISSYIIQILGTPQKELIVNTNYFLVDQLIPGNFYTFVVFVTNGNMNGTNTQKSTFTFPSAIESLNIGSVTTTSVSLNWPIPLGNISSYIIQVLGTPSKEIMVNTNYSLVEELLPGNNYTFNVFATAGNMNGPKTVNSTATDSSSLFLSMTYSTNNSNIQNKIIQQVQQFLSKTFPGQKITVTLKKMSKM</sequence>
<dbReference type="GeneID" id="108718067"/>
<feature type="domain" description="Fibronectin type-III" evidence="1">
    <location>
        <begin position="828"/>
        <end position="915"/>
    </location>
</feature>
<dbReference type="SUPFAM" id="SSF49265">
    <property type="entry name" value="Fibronectin type III"/>
    <property type="match status" value="32"/>
</dbReference>
<protein>
    <submittedName>
        <fullName evidence="3">Tenascin-X isoform X1</fullName>
    </submittedName>
</protein>
<feature type="domain" description="Fibronectin type-III" evidence="1">
    <location>
        <begin position="3935"/>
        <end position="4018"/>
    </location>
</feature>
<feature type="domain" description="Fibronectin type-III" evidence="1">
    <location>
        <begin position="4604"/>
        <end position="4689"/>
    </location>
</feature>
<evidence type="ECO:0000313" key="2">
    <source>
        <dbReference type="Proteomes" id="UP000186698"/>
    </source>
</evidence>
<feature type="domain" description="Fibronectin type-III" evidence="1">
    <location>
        <begin position="1671"/>
        <end position="1755"/>
    </location>
</feature>